<dbReference type="CDD" id="cd00051">
    <property type="entry name" value="EFh"/>
    <property type="match status" value="1"/>
</dbReference>
<dbReference type="AlphaFoldDB" id="A0A0R3TUL5"/>
<dbReference type="PROSITE" id="PS50222">
    <property type="entry name" value="EF_HAND_2"/>
    <property type="match status" value="2"/>
</dbReference>
<organism evidence="5">
    <name type="scientific">Rodentolepis nana</name>
    <name type="common">Dwarf tapeworm</name>
    <name type="synonym">Hymenolepis nana</name>
    <dbReference type="NCBI Taxonomy" id="102285"/>
    <lineage>
        <taxon>Eukaryota</taxon>
        <taxon>Metazoa</taxon>
        <taxon>Spiralia</taxon>
        <taxon>Lophotrochozoa</taxon>
        <taxon>Platyhelminthes</taxon>
        <taxon>Cestoda</taxon>
        <taxon>Eucestoda</taxon>
        <taxon>Cyclophyllidea</taxon>
        <taxon>Hymenolepididae</taxon>
        <taxon>Rodentolepis</taxon>
    </lineage>
</organism>
<keyword evidence="1" id="KW-0106">Calcium</keyword>
<keyword evidence="4" id="KW-1185">Reference proteome</keyword>
<dbReference type="SUPFAM" id="SSF47473">
    <property type="entry name" value="EF-hand"/>
    <property type="match status" value="1"/>
</dbReference>
<dbReference type="Gene3D" id="1.10.238.10">
    <property type="entry name" value="EF-hand"/>
    <property type="match status" value="1"/>
</dbReference>
<name>A0A0R3TUL5_RODNA</name>
<evidence type="ECO:0000313" key="3">
    <source>
        <dbReference type="EMBL" id="VDO10483.1"/>
    </source>
</evidence>
<dbReference type="OrthoDB" id="293868at2759"/>
<proteinExistence type="predicted"/>
<dbReference type="PROSITE" id="PS00018">
    <property type="entry name" value="EF_HAND_1"/>
    <property type="match status" value="2"/>
</dbReference>
<dbReference type="WBParaSite" id="HNAJ_0001146101-mRNA-1">
    <property type="protein sequence ID" value="HNAJ_0001146101-mRNA-1"/>
    <property type="gene ID" value="HNAJ_0001146101"/>
</dbReference>
<evidence type="ECO:0000313" key="4">
    <source>
        <dbReference type="Proteomes" id="UP000278807"/>
    </source>
</evidence>
<evidence type="ECO:0000313" key="5">
    <source>
        <dbReference type="WBParaSite" id="HNAJ_0001146101-mRNA-1"/>
    </source>
</evidence>
<evidence type="ECO:0000256" key="1">
    <source>
        <dbReference type="ARBA" id="ARBA00022837"/>
    </source>
</evidence>
<dbReference type="EMBL" id="UZAE01013583">
    <property type="protein sequence ID" value="VDO10483.1"/>
    <property type="molecule type" value="Genomic_DNA"/>
</dbReference>
<reference evidence="5" key="1">
    <citation type="submission" date="2017-02" db="UniProtKB">
        <authorList>
            <consortium name="WormBaseParasite"/>
        </authorList>
    </citation>
    <scope>IDENTIFICATION</scope>
</reference>
<dbReference type="InterPro" id="IPR011992">
    <property type="entry name" value="EF-hand-dom_pair"/>
</dbReference>
<dbReference type="SMART" id="SM00054">
    <property type="entry name" value="EFh"/>
    <property type="match status" value="2"/>
</dbReference>
<dbReference type="GO" id="GO:0005509">
    <property type="term" value="F:calcium ion binding"/>
    <property type="evidence" value="ECO:0007669"/>
    <property type="project" value="InterPro"/>
</dbReference>
<dbReference type="STRING" id="102285.A0A0R3TUL5"/>
<dbReference type="Proteomes" id="UP000278807">
    <property type="component" value="Unassembled WGS sequence"/>
</dbReference>
<protein>
    <submittedName>
        <fullName evidence="5">EF-hand domain-containing protein</fullName>
    </submittedName>
</protein>
<feature type="domain" description="EF-hand" evidence="2">
    <location>
        <begin position="38"/>
        <end position="70"/>
    </location>
</feature>
<gene>
    <name evidence="3" type="ORF">HNAJ_LOCUS11451</name>
</gene>
<evidence type="ECO:0000259" key="2">
    <source>
        <dbReference type="PROSITE" id="PS50222"/>
    </source>
</evidence>
<dbReference type="InterPro" id="IPR018247">
    <property type="entry name" value="EF_Hand_1_Ca_BS"/>
</dbReference>
<feature type="domain" description="EF-hand" evidence="2">
    <location>
        <begin position="2"/>
        <end position="37"/>
    </location>
</feature>
<dbReference type="Pfam" id="PF13499">
    <property type="entry name" value="EF-hand_7"/>
    <property type="match status" value="1"/>
</dbReference>
<reference evidence="3 4" key="2">
    <citation type="submission" date="2018-11" db="EMBL/GenBank/DDBJ databases">
        <authorList>
            <consortium name="Pathogen Informatics"/>
        </authorList>
    </citation>
    <scope>NUCLEOTIDE SEQUENCE [LARGE SCALE GENOMIC DNA]</scope>
</reference>
<dbReference type="InterPro" id="IPR002048">
    <property type="entry name" value="EF_hand_dom"/>
</dbReference>
<sequence length="70" mass="8070">MISIEEIEEFIKRLDKDGSGTIDAEELLRGLDCDEIRMEQVKKFIRSIDRNGDGKLDVSELMAFFNSPDF</sequence>
<accession>A0A0R3TUL5</accession>